<comment type="similarity">
    <text evidence="2">Belongs to the DedA family.</text>
</comment>
<evidence type="ECO:0000256" key="7">
    <source>
        <dbReference type="SAM" id="Phobius"/>
    </source>
</evidence>
<evidence type="ECO:0000256" key="4">
    <source>
        <dbReference type="ARBA" id="ARBA00022692"/>
    </source>
</evidence>
<dbReference type="InterPro" id="IPR051311">
    <property type="entry name" value="DedA_domain"/>
</dbReference>
<keyword evidence="6 7" id="KW-0472">Membrane</keyword>
<feature type="transmembrane region" description="Helical" evidence="7">
    <location>
        <begin position="12"/>
        <end position="30"/>
    </location>
</feature>
<feature type="transmembrane region" description="Helical" evidence="7">
    <location>
        <begin position="143"/>
        <end position="168"/>
    </location>
</feature>
<reference evidence="9 10" key="1">
    <citation type="submission" date="2020-10" db="EMBL/GenBank/DDBJ databases">
        <title>Olsenella immobilis sp.nov., isolated from the mud in a fermentation cellar used for the production of Chinese strong-flavoured liquor.</title>
        <authorList>
            <person name="Lu L."/>
        </authorList>
    </citation>
    <scope>NUCLEOTIDE SEQUENCE [LARGE SCALE GENOMIC DNA]</scope>
    <source>
        <strain evidence="9 10">LZLJ-2</strain>
    </source>
</reference>
<dbReference type="AlphaFoldDB" id="A0A7S7RV13"/>
<proteinExistence type="inferred from homology"/>
<evidence type="ECO:0000256" key="1">
    <source>
        <dbReference type="ARBA" id="ARBA00004651"/>
    </source>
</evidence>
<feature type="domain" description="VTT" evidence="8">
    <location>
        <begin position="30"/>
        <end position="161"/>
    </location>
</feature>
<feature type="transmembrane region" description="Helical" evidence="7">
    <location>
        <begin position="50"/>
        <end position="71"/>
    </location>
</feature>
<keyword evidence="4 7" id="KW-0812">Transmembrane</keyword>
<evidence type="ECO:0000313" key="9">
    <source>
        <dbReference type="EMBL" id="QOY61158.1"/>
    </source>
</evidence>
<evidence type="ECO:0000313" key="10">
    <source>
        <dbReference type="Proteomes" id="UP000593735"/>
    </source>
</evidence>
<name>A0A7S7RV13_9ACTN</name>
<organism evidence="9 10">
    <name type="scientific">Thermophilibacter immobilis</name>
    <dbReference type="NCBI Taxonomy" id="2779519"/>
    <lineage>
        <taxon>Bacteria</taxon>
        <taxon>Bacillati</taxon>
        <taxon>Actinomycetota</taxon>
        <taxon>Coriobacteriia</taxon>
        <taxon>Coriobacteriales</taxon>
        <taxon>Atopobiaceae</taxon>
        <taxon>Thermophilibacter</taxon>
    </lineage>
</organism>
<evidence type="ECO:0000256" key="5">
    <source>
        <dbReference type="ARBA" id="ARBA00022989"/>
    </source>
</evidence>
<keyword evidence="3" id="KW-1003">Cell membrane</keyword>
<dbReference type="EMBL" id="CP063767">
    <property type="protein sequence ID" value="QOY61158.1"/>
    <property type="molecule type" value="Genomic_DNA"/>
</dbReference>
<dbReference type="Pfam" id="PF09335">
    <property type="entry name" value="VTT_dom"/>
    <property type="match status" value="1"/>
</dbReference>
<keyword evidence="5 7" id="KW-1133">Transmembrane helix</keyword>
<sequence>MEAAFYDFINQFGYLAISALIFLENVFPPIPSELILPLSGFFTTSTDLVLPGVVAAATVGSVTGAFVLYGLGRILSRERLSSFLDTPPMRLLGFKSDDVTHAIGWFDRKGQLTVLVCRCVPVVRSLISIPAGTARMSPVRFSLYTLAGSLVWNTVLCVLGATAGSAWQSVTAEAEWISDIVKLVILAAVVVVLVWWFVRRILPALRERRTGKTTKGADRDHADA</sequence>
<evidence type="ECO:0000256" key="2">
    <source>
        <dbReference type="ARBA" id="ARBA00010792"/>
    </source>
</evidence>
<dbReference type="GO" id="GO:0005886">
    <property type="term" value="C:plasma membrane"/>
    <property type="evidence" value="ECO:0007669"/>
    <property type="project" value="UniProtKB-SubCell"/>
</dbReference>
<dbReference type="PANTHER" id="PTHR42709:SF6">
    <property type="entry name" value="UNDECAPRENYL PHOSPHATE TRANSPORTER A"/>
    <property type="match status" value="1"/>
</dbReference>
<dbReference type="RefSeq" id="WP_194372244.1">
    <property type="nucleotide sequence ID" value="NZ_CP063767.1"/>
</dbReference>
<dbReference type="KEGG" id="tio:INP52_02860"/>
<accession>A0A7S7RV13</accession>
<dbReference type="InterPro" id="IPR032816">
    <property type="entry name" value="VTT_dom"/>
</dbReference>
<dbReference type="Proteomes" id="UP000593735">
    <property type="component" value="Chromosome"/>
</dbReference>
<gene>
    <name evidence="9" type="ORF">INP52_02860</name>
</gene>
<keyword evidence="10" id="KW-1185">Reference proteome</keyword>
<evidence type="ECO:0000256" key="3">
    <source>
        <dbReference type="ARBA" id="ARBA00022475"/>
    </source>
</evidence>
<comment type="subcellular location">
    <subcellularLocation>
        <location evidence="1">Cell membrane</location>
        <topology evidence="1">Multi-pass membrane protein</topology>
    </subcellularLocation>
</comment>
<protein>
    <submittedName>
        <fullName evidence="9">DedA family protein</fullName>
    </submittedName>
</protein>
<dbReference type="PANTHER" id="PTHR42709">
    <property type="entry name" value="ALKALINE PHOSPHATASE LIKE PROTEIN"/>
    <property type="match status" value="1"/>
</dbReference>
<evidence type="ECO:0000256" key="6">
    <source>
        <dbReference type="ARBA" id="ARBA00023136"/>
    </source>
</evidence>
<feature type="transmembrane region" description="Helical" evidence="7">
    <location>
        <begin position="180"/>
        <end position="198"/>
    </location>
</feature>
<evidence type="ECO:0000259" key="8">
    <source>
        <dbReference type="Pfam" id="PF09335"/>
    </source>
</evidence>